<keyword evidence="1" id="KW-0805">Transcription regulation</keyword>
<evidence type="ECO:0000313" key="6">
    <source>
        <dbReference type="EMBL" id="PPK80548.1"/>
    </source>
</evidence>
<comment type="caution">
    <text evidence="6">The sequence shown here is derived from an EMBL/GenBank/DDBJ whole genome shotgun (WGS) entry which is preliminary data.</text>
</comment>
<dbReference type="GO" id="GO:0003700">
    <property type="term" value="F:DNA-binding transcription factor activity"/>
    <property type="evidence" value="ECO:0007669"/>
    <property type="project" value="InterPro"/>
</dbReference>
<dbReference type="Gene3D" id="1.10.10.60">
    <property type="entry name" value="Homeodomain-like"/>
    <property type="match status" value="2"/>
</dbReference>
<proteinExistence type="predicted"/>
<evidence type="ECO:0000256" key="3">
    <source>
        <dbReference type="ARBA" id="ARBA00023163"/>
    </source>
</evidence>
<dbReference type="GO" id="GO:0043565">
    <property type="term" value="F:sequence-specific DNA binding"/>
    <property type="evidence" value="ECO:0007669"/>
    <property type="project" value="InterPro"/>
</dbReference>
<name>A0A2S6HS80_9FIRM</name>
<gene>
    <name evidence="6" type="ORF">BXY41_106138</name>
</gene>
<feature type="domain" description="HTH araC/xylS-type" evidence="5">
    <location>
        <begin position="657"/>
        <end position="755"/>
    </location>
</feature>
<dbReference type="OrthoDB" id="1372329at2"/>
<evidence type="ECO:0000256" key="1">
    <source>
        <dbReference type="ARBA" id="ARBA00023015"/>
    </source>
</evidence>
<accession>A0A2S6HS80</accession>
<protein>
    <submittedName>
        <fullName evidence="6">Helix-turn-helix protein</fullName>
    </submittedName>
</protein>
<evidence type="ECO:0000313" key="7">
    <source>
        <dbReference type="Proteomes" id="UP000237749"/>
    </source>
</evidence>
<keyword evidence="4" id="KW-0472">Membrane</keyword>
<feature type="transmembrane region" description="Helical" evidence="4">
    <location>
        <begin position="304"/>
        <end position="324"/>
    </location>
</feature>
<keyword evidence="7" id="KW-1185">Reference proteome</keyword>
<dbReference type="PROSITE" id="PS01124">
    <property type="entry name" value="HTH_ARAC_FAMILY_2"/>
    <property type="match status" value="1"/>
</dbReference>
<evidence type="ECO:0000256" key="4">
    <source>
        <dbReference type="SAM" id="Phobius"/>
    </source>
</evidence>
<organism evidence="6 7">
    <name type="scientific">Lacrimispora xylanisolvens</name>
    <dbReference type="NCBI Taxonomy" id="384636"/>
    <lineage>
        <taxon>Bacteria</taxon>
        <taxon>Bacillati</taxon>
        <taxon>Bacillota</taxon>
        <taxon>Clostridia</taxon>
        <taxon>Lachnospirales</taxon>
        <taxon>Lachnospiraceae</taxon>
        <taxon>Lacrimispora</taxon>
    </lineage>
</organism>
<keyword evidence="2" id="KW-0238">DNA-binding</keyword>
<reference evidence="6 7" key="1">
    <citation type="submission" date="2018-02" db="EMBL/GenBank/DDBJ databases">
        <title>Genomic Encyclopedia of Archaeal and Bacterial Type Strains, Phase II (KMG-II): from individual species to whole genera.</title>
        <authorList>
            <person name="Goeker M."/>
        </authorList>
    </citation>
    <scope>NUCLEOTIDE SEQUENCE [LARGE SCALE GENOMIC DNA]</scope>
    <source>
        <strain evidence="6 7">DSM 3808</strain>
    </source>
</reference>
<dbReference type="EMBL" id="PTJA01000006">
    <property type="protein sequence ID" value="PPK80548.1"/>
    <property type="molecule type" value="Genomic_DNA"/>
</dbReference>
<dbReference type="PANTHER" id="PTHR43280">
    <property type="entry name" value="ARAC-FAMILY TRANSCRIPTIONAL REGULATOR"/>
    <property type="match status" value="1"/>
</dbReference>
<dbReference type="SUPFAM" id="SSF46689">
    <property type="entry name" value="Homeodomain-like"/>
    <property type="match status" value="2"/>
</dbReference>
<feature type="transmembrane region" description="Helical" evidence="4">
    <location>
        <begin position="20"/>
        <end position="44"/>
    </location>
</feature>
<dbReference type="InterPro" id="IPR018060">
    <property type="entry name" value="HTH_AraC"/>
</dbReference>
<evidence type="ECO:0000256" key="2">
    <source>
        <dbReference type="ARBA" id="ARBA00023125"/>
    </source>
</evidence>
<keyword evidence="4" id="KW-1133">Transmembrane helix</keyword>
<dbReference type="Proteomes" id="UP000237749">
    <property type="component" value="Unassembled WGS sequence"/>
</dbReference>
<dbReference type="InterPro" id="IPR009057">
    <property type="entry name" value="Homeodomain-like_sf"/>
</dbReference>
<dbReference type="Pfam" id="PF12833">
    <property type="entry name" value="HTH_18"/>
    <property type="match status" value="1"/>
</dbReference>
<dbReference type="RefSeq" id="WP_104437246.1">
    <property type="nucleotide sequence ID" value="NZ_PTJA01000006.1"/>
</dbReference>
<keyword evidence="4" id="KW-0812">Transmembrane</keyword>
<dbReference type="SMART" id="SM00342">
    <property type="entry name" value="HTH_ARAC"/>
    <property type="match status" value="1"/>
</dbReference>
<dbReference type="AlphaFoldDB" id="A0A2S6HS80"/>
<dbReference type="PANTHER" id="PTHR43280:SF28">
    <property type="entry name" value="HTH-TYPE TRANSCRIPTIONAL ACTIVATOR RHAS"/>
    <property type="match status" value="1"/>
</dbReference>
<sequence length="761" mass="90136">MNLFSNKNWVSRKKRGFRRYLYRILLSNILLILIPISVLGFFWYHMMSQQAKQKFYQQKSIDINEIASGINQRIKSIKMETATEIGEKRYSTYTYSNDYNTDLSMISKRLSAMTQKYYLIDSVYFYDKTTGKIYNSKTGRYLFSEFYDTKWLNDINDNIYSIQQLPPRLIFDDESLFDKYSFLYNKRNNLVLSLVLKGRPDFYLVTNISIKSLYNEIVDSYHLNDNHMEFFILDRDGRLIEGDSRYAEWKQLIRQPARELDNGVTYIVCNNRIYFMKPVNFDALSVTSYPLSDSYQEAVYLGKYILLICIGLILFSLIISFYMAKRLYRPINILYSDVAKGTRNSPQEHVTDEIDMLKQVFSEMNTFNYNARLKLKRFDEISKAFNFRSFLENWKYTADFTNDHPYLFDKSGNCHCEMLLVKFDIADMKLSPDDELLFRLNLQEVLRSYLQSSMKGVLAKTEEETLVLLYQGNEVESLEQTRTVLADTVIKLTNQNAYFGISQPIYHAEEILEEYPKCLETVKNSYFFNWKNELTTFKKIEKSLDSDEVYMMLLNINTSFIRSIVSQNEQETERLLLELEDKLGDIRNVSQVRDVFNRILVELDHEFHFTRLMDTNLLDALYEYKTLADMIHSSRKLLMNISVHYKSNDAKETNYCDMAKQYLNEHYMNDMNITDTADYLNISYSYLSKIFRAKTGTTLTDYLNNIRIEKSKEYLTDTLLTLTEISELVGYNNVQSYQRFFKKYVTMTPGEYRKLQASRLL</sequence>
<evidence type="ECO:0000259" key="5">
    <source>
        <dbReference type="PROSITE" id="PS01124"/>
    </source>
</evidence>
<keyword evidence="3" id="KW-0804">Transcription</keyword>